<feature type="region of interest" description="Disordered" evidence="1">
    <location>
        <begin position="108"/>
        <end position="131"/>
    </location>
</feature>
<sequence length="131" mass="16202">MTRRKKTRKKRILTPYALDNIGKRELVPIKKKYAIRNVDQLNRASDYKKNKNIHNDMKEEYIRRLVLQTRKSKKSRKLFQKMHKTKKKPINYIKRMSAKNIEDTYFYLLKQDKPRKPRRRRKRGKRRSSKK</sequence>
<evidence type="ECO:0000256" key="1">
    <source>
        <dbReference type="SAM" id="MobiDB-lite"/>
    </source>
</evidence>
<protein>
    <submittedName>
        <fullName evidence="2">Uncharacterized protein</fullName>
    </submittedName>
</protein>
<feature type="compositionally biased region" description="Basic residues" evidence="1">
    <location>
        <begin position="113"/>
        <end position="131"/>
    </location>
</feature>
<organism evidence="2">
    <name type="scientific">viral metagenome</name>
    <dbReference type="NCBI Taxonomy" id="1070528"/>
    <lineage>
        <taxon>unclassified sequences</taxon>
        <taxon>metagenomes</taxon>
        <taxon>organismal metagenomes</taxon>
    </lineage>
</organism>
<evidence type="ECO:0000313" key="2">
    <source>
        <dbReference type="EMBL" id="QHS98749.1"/>
    </source>
</evidence>
<accession>A0A6C0C4P9</accession>
<dbReference type="AlphaFoldDB" id="A0A6C0C4P9"/>
<reference evidence="2" key="1">
    <citation type="journal article" date="2020" name="Nature">
        <title>Giant virus diversity and host interactions through global metagenomics.</title>
        <authorList>
            <person name="Schulz F."/>
            <person name="Roux S."/>
            <person name="Paez-Espino D."/>
            <person name="Jungbluth S."/>
            <person name="Walsh D.A."/>
            <person name="Denef V.J."/>
            <person name="McMahon K.D."/>
            <person name="Konstantinidis K.T."/>
            <person name="Eloe-Fadrosh E.A."/>
            <person name="Kyrpides N.C."/>
            <person name="Woyke T."/>
        </authorList>
    </citation>
    <scope>NUCLEOTIDE SEQUENCE</scope>
    <source>
        <strain evidence="2">GVMAG-M-3300020185-18</strain>
    </source>
</reference>
<proteinExistence type="predicted"/>
<name>A0A6C0C4P9_9ZZZZ</name>
<dbReference type="EMBL" id="MN739322">
    <property type="protein sequence ID" value="QHS98749.1"/>
    <property type="molecule type" value="Genomic_DNA"/>
</dbReference>